<dbReference type="GO" id="GO:1904115">
    <property type="term" value="C:axon cytoplasm"/>
    <property type="evidence" value="ECO:0007669"/>
    <property type="project" value="GOC"/>
</dbReference>
<dbReference type="InterPro" id="IPR010474">
    <property type="entry name" value="AP3D_dom_metazoa"/>
</dbReference>
<accession>A0A158Q7G9</accession>
<dbReference type="InterPro" id="IPR002553">
    <property type="entry name" value="Clathrin/coatomer_adapt-like_N"/>
</dbReference>
<evidence type="ECO:0000256" key="1">
    <source>
        <dbReference type="ARBA" id="ARBA00004308"/>
    </source>
</evidence>
<evidence type="ECO:0000256" key="2">
    <source>
        <dbReference type="ARBA" id="ARBA00006613"/>
    </source>
</evidence>
<dbReference type="GO" id="GO:0006623">
    <property type="term" value="P:protein targeting to vacuole"/>
    <property type="evidence" value="ECO:0007669"/>
    <property type="project" value="TreeGrafter"/>
</dbReference>
<feature type="region of interest" description="Disordered" evidence="7">
    <location>
        <begin position="844"/>
        <end position="900"/>
    </location>
</feature>
<dbReference type="PANTHER" id="PTHR22781">
    <property type="entry name" value="DELTA ADAPTIN-RELATED"/>
    <property type="match status" value="1"/>
</dbReference>
<dbReference type="Gene3D" id="1.25.10.10">
    <property type="entry name" value="Leucine-rich Repeat Variant"/>
    <property type="match status" value="1"/>
</dbReference>
<feature type="domain" description="AP-3 complex subunit delta" evidence="8">
    <location>
        <begin position="764"/>
        <end position="914"/>
    </location>
</feature>
<dbReference type="GO" id="GO:0010008">
    <property type="term" value="C:endosome membrane"/>
    <property type="evidence" value="ECO:0007669"/>
    <property type="project" value="TreeGrafter"/>
</dbReference>
<evidence type="ECO:0000256" key="5">
    <source>
        <dbReference type="ARBA" id="ARBA00022927"/>
    </source>
</evidence>
<feature type="region of interest" description="Disordered" evidence="7">
    <location>
        <begin position="714"/>
        <end position="768"/>
    </location>
</feature>
<feature type="compositionally biased region" description="Acidic residues" evidence="7">
    <location>
        <begin position="891"/>
        <end position="900"/>
    </location>
</feature>
<keyword evidence="5" id="KW-0653">Protein transport</keyword>
<keyword evidence="6" id="KW-0472">Membrane</keyword>
<dbReference type="PANTHER" id="PTHR22781:SF12">
    <property type="entry name" value="AP-3 COMPLEX SUBUNIT DELTA-1"/>
    <property type="match status" value="1"/>
</dbReference>
<name>A0A158Q7G9_9BILA</name>
<dbReference type="SUPFAM" id="SSF48371">
    <property type="entry name" value="ARM repeat"/>
    <property type="match status" value="1"/>
</dbReference>
<evidence type="ECO:0000256" key="7">
    <source>
        <dbReference type="SAM" id="MobiDB-lite"/>
    </source>
</evidence>
<reference evidence="10" key="1">
    <citation type="submission" date="2016-04" db="UniProtKB">
        <authorList>
            <consortium name="WormBaseParasite"/>
        </authorList>
    </citation>
    <scope>IDENTIFICATION</scope>
</reference>
<feature type="compositionally biased region" description="Basic residues" evidence="7">
    <location>
        <begin position="844"/>
        <end position="857"/>
    </location>
</feature>
<dbReference type="InterPro" id="IPR017105">
    <property type="entry name" value="AP3_complex_dsu"/>
</dbReference>
<dbReference type="Pfam" id="PF06375">
    <property type="entry name" value="AP3D1"/>
    <property type="match status" value="1"/>
</dbReference>
<dbReference type="Pfam" id="PF01602">
    <property type="entry name" value="Adaptin_N"/>
    <property type="match status" value="1"/>
</dbReference>
<comment type="subcellular location">
    <subcellularLocation>
        <location evidence="1">Endomembrane system</location>
    </subcellularLocation>
</comment>
<keyword evidence="9" id="KW-1185">Reference proteome</keyword>
<dbReference type="GO" id="GO:0006896">
    <property type="term" value="P:Golgi to vacuole transport"/>
    <property type="evidence" value="ECO:0007669"/>
    <property type="project" value="TreeGrafter"/>
</dbReference>
<dbReference type="InterPro" id="IPR016024">
    <property type="entry name" value="ARM-type_fold"/>
</dbReference>
<keyword evidence="3" id="KW-0813">Transport</keyword>
<dbReference type="Pfam" id="PF26171">
    <property type="entry name" value="Mu_AP3"/>
    <property type="match status" value="1"/>
</dbReference>
<evidence type="ECO:0000313" key="9">
    <source>
        <dbReference type="Proteomes" id="UP000050640"/>
    </source>
</evidence>
<dbReference type="WBParaSite" id="EEL_0000462601-mRNA-1">
    <property type="protein sequence ID" value="EEL_0000462601-mRNA-1"/>
    <property type="gene ID" value="EEL_0000462601"/>
</dbReference>
<dbReference type="GO" id="GO:0048499">
    <property type="term" value="P:synaptic vesicle membrane organization"/>
    <property type="evidence" value="ECO:0007669"/>
    <property type="project" value="TreeGrafter"/>
</dbReference>
<evidence type="ECO:0000256" key="6">
    <source>
        <dbReference type="ARBA" id="ARBA00023136"/>
    </source>
</evidence>
<dbReference type="GO" id="GO:0048490">
    <property type="term" value="P:anterograde synaptic vesicle transport"/>
    <property type="evidence" value="ECO:0007669"/>
    <property type="project" value="TreeGrafter"/>
</dbReference>
<dbReference type="GO" id="GO:0016182">
    <property type="term" value="P:synaptic vesicle budding from endosome"/>
    <property type="evidence" value="ECO:0007669"/>
    <property type="project" value="TreeGrafter"/>
</dbReference>
<evidence type="ECO:0000259" key="8">
    <source>
        <dbReference type="SMART" id="SM01354"/>
    </source>
</evidence>
<dbReference type="GO" id="GO:0098830">
    <property type="term" value="C:presynaptic endosome"/>
    <property type="evidence" value="ECO:0007669"/>
    <property type="project" value="TreeGrafter"/>
</dbReference>
<evidence type="ECO:0000256" key="3">
    <source>
        <dbReference type="ARBA" id="ARBA00022448"/>
    </source>
</evidence>
<organism evidence="9 10">
    <name type="scientific">Elaeophora elaphi</name>
    <dbReference type="NCBI Taxonomy" id="1147741"/>
    <lineage>
        <taxon>Eukaryota</taxon>
        <taxon>Metazoa</taxon>
        <taxon>Ecdysozoa</taxon>
        <taxon>Nematoda</taxon>
        <taxon>Chromadorea</taxon>
        <taxon>Rhabditida</taxon>
        <taxon>Spirurina</taxon>
        <taxon>Spiruromorpha</taxon>
        <taxon>Filarioidea</taxon>
        <taxon>Onchocercidae</taxon>
        <taxon>Elaeophora</taxon>
    </lineage>
</organism>
<sequence>MRGLSSLYKGKHLRDIWRNVREEFTKEKVKLHVYFSLVRLMALRKVRSNLDRFFDKSLTDLIRGIRNNKDNEARYIAACIHEIKMELRQDSVFVKANAIEKLAYLQMMGYDISWASFNIIEVMASTKFTEKRIGYMAASQCFHDGTDVLMLTTNLIRKDLHSAIMYETGIALGAFSCFVTLDLARDLTSDVVNLLSSSRPYVRKRCVLLLYKIFLKYPDSLRPTFPRLKEKLEDPDPGVQSAAVNVICELARKNPKNYLTLAPVFFKLMTTSSNNWMLIKIIKLFGALVPLEPRLGKKLLEPLTNLINRLVLFIFVIALGVNSALCLLKITVIKNLSIQEMTIFSTSAMSLLYECINTVIAVLISISSGVPGDHTASIQLCVQKLGVLIEDSDQNLKYLGLLAMGKILQTHPKAVQAHKDIVLRCLDDRDESIRLRALDLLYGMVSKRNIMEIVRKLMDHVDAAEGSYYRDELLSRIIAICSYNNYQYITNFEWYISVLVELTKVEGTKHGTMIAEQMLDVSVRVQSIRHFSVSQMALLVENAHLLLAGSAQHRSNMCEVLLAAAWICGEYCEHLCNVQGVLEAMLKAKIPIMPGHILSVYMQNIAKLYAVLLTRAEADNDWDGIDSLDNLVLSKLPQFVLADHLEAQERACTFLAVLKIIERFHSNHEKIGEDFAKLFEGELNPVAAKAQKKVPVPEGLDLDAWIHEPDLEDEASESENENAFGNPALRPEFTGFGGPPRYTSDEDRDCGGKLSKTKERNDELSEEELQKRLKQRQAEIENNPYYMKGEIKMSASKRLPRTPLGTVEKPGSTPDLQSPLEIPGVVGLNRYMEQQQSTLTWKTAKKEKKKVKGKKNKISKEISSSDDDDIPVIHQVNRGEGEMPENAKSTDEEEVTGNENEMEEIYKALDINLEEPLKADERVEVPHAYTQPRPRALDLFGYSRTETAKAADSFQSYNDTSLLERSEKKKKKVRRTGCKAQREKRESRRKDLNGSGTHQSDVICTEKWLNNVETKDAATKALKKGSKSSAKKSDSKIVNGKKKNVIEEPIDKDVYEAASGICTPSNPNLHFGSSSSNGALTPHEDSSLYHAKEQVAKLRLSSYRILGETEDLKLTYETRVSTDDANQIAIGIVFLNKGHGTLRNLEMNVLDTINTRLLREEGKSSMAGIPLSFQLPAGVSAEHVFRFSVKAINMPQKLRGNLTFFVDRKNETIHDKLDFHILMPAVSFLVPATITSESYDMLLSSNDMGYKSSAQIIASLPWNAILKKICFFAHFNVVKQNDTVAALYAHTIKAESVCILIKQQGDKIQIDGRCGDQQLIYAIVDELRDIVSS</sequence>
<dbReference type="STRING" id="1147741.A0A158Q7G9"/>
<evidence type="ECO:0000256" key="4">
    <source>
        <dbReference type="ARBA" id="ARBA00022737"/>
    </source>
</evidence>
<feature type="region of interest" description="Disordered" evidence="7">
    <location>
        <begin position="963"/>
        <end position="998"/>
    </location>
</feature>
<dbReference type="SMART" id="SM01354">
    <property type="entry name" value="BLVR"/>
    <property type="match status" value="1"/>
</dbReference>
<keyword evidence="4" id="KW-0677">Repeat</keyword>
<feature type="compositionally biased region" description="Basic residues" evidence="7">
    <location>
        <begin position="968"/>
        <end position="977"/>
    </location>
</feature>
<feature type="compositionally biased region" description="Basic and acidic residues" evidence="7">
    <location>
        <begin position="743"/>
        <end position="768"/>
    </location>
</feature>
<proteinExistence type="inferred from homology"/>
<dbReference type="Proteomes" id="UP000050640">
    <property type="component" value="Unplaced"/>
</dbReference>
<dbReference type="GO" id="GO:0043195">
    <property type="term" value="C:terminal bouton"/>
    <property type="evidence" value="ECO:0007669"/>
    <property type="project" value="TreeGrafter"/>
</dbReference>
<feature type="compositionally biased region" description="Basic and acidic residues" evidence="7">
    <location>
        <begin position="980"/>
        <end position="992"/>
    </location>
</feature>
<dbReference type="GO" id="GO:0030123">
    <property type="term" value="C:AP-3 adaptor complex"/>
    <property type="evidence" value="ECO:0007669"/>
    <property type="project" value="InterPro"/>
</dbReference>
<protein>
    <submittedName>
        <fullName evidence="10">Adaptin_N domain-containing protein</fullName>
    </submittedName>
</protein>
<dbReference type="InterPro" id="IPR011989">
    <property type="entry name" value="ARM-like"/>
</dbReference>
<dbReference type="FunFam" id="1.25.10.10:FF:001926">
    <property type="entry name" value="Uncharacterized protein"/>
    <property type="match status" value="1"/>
</dbReference>
<dbReference type="InterPro" id="IPR058898">
    <property type="entry name" value="Mu_AP3"/>
</dbReference>
<evidence type="ECO:0000313" key="10">
    <source>
        <dbReference type="WBParaSite" id="EEL_0000462601-mRNA-1"/>
    </source>
</evidence>
<comment type="similarity">
    <text evidence="2">Belongs to the adaptor complexes large subunit family.</text>
</comment>
<dbReference type="GO" id="GO:0098943">
    <property type="term" value="P:neurotransmitter receptor transport, postsynaptic endosome to lysosome"/>
    <property type="evidence" value="ECO:0007669"/>
    <property type="project" value="TreeGrafter"/>
</dbReference>